<keyword evidence="2" id="KW-1185">Reference proteome</keyword>
<evidence type="ECO:0000313" key="2">
    <source>
        <dbReference type="Proteomes" id="UP000886998"/>
    </source>
</evidence>
<evidence type="ECO:0000313" key="1">
    <source>
        <dbReference type="EMBL" id="GFY38964.1"/>
    </source>
</evidence>
<comment type="caution">
    <text evidence="1">The sequence shown here is derived from an EMBL/GenBank/DDBJ whole genome shotgun (WGS) entry which is preliminary data.</text>
</comment>
<protein>
    <submittedName>
        <fullName evidence="1">Uncharacterized protein</fullName>
    </submittedName>
</protein>
<name>A0A8X6WPL5_9ARAC</name>
<sequence length="150" mass="16531">MELFKLCSATSFHHGTVSDAATTPMSDFATTPMSDAATTVAEPVPTIHSLTVWKMCEALNLKSKYVPLSGAISLARRPLRHTNRGTIVPVVRSVHVWKMCQALDLPATYDPQHSSSTFTLKQNKTIPVVYSITVFKICNALNLRTKFVPQ</sequence>
<proteinExistence type="predicted"/>
<dbReference type="Proteomes" id="UP000886998">
    <property type="component" value="Unassembled WGS sequence"/>
</dbReference>
<reference evidence="1" key="1">
    <citation type="submission" date="2020-08" db="EMBL/GenBank/DDBJ databases">
        <title>Multicomponent nature underlies the extraordinary mechanical properties of spider dragline silk.</title>
        <authorList>
            <person name="Kono N."/>
            <person name="Nakamura H."/>
            <person name="Mori M."/>
            <person name="Yoshida Y."/>
            <person name="Ohtoshi R."/>
            <person name="Malay A.D."/>
            <person name="Moran D.A.P."/>
            <person name="Tomita M."/>
            <person name="Numata K."/>
            <person name="Arakawa K."/>
        </authorList>
    </citation>
    <scope>NUCLEOTIDE SEQUENCE</scope>
</reference>
<accession>A0A8X6WPL5</accession>
<organism evidence="1 2">
    <name type="scientific">Trichonephila inaurata madagascariensis</name>
    <dbReference type="NCBI Taxonomy" id="2747483"/>
    <lineage>
        <taxon>Eukaryota</taxon>
        <taxon>Metazoa</taxon>
        <taxon>Ecdysozoa</taxon>
        <taxon>Arthropoda</taxon>
        <taxon>Chelicerata</taxon>
        <taxon>Arachnida</taxon>
        <taxon>Araneae</taxon>
        <taxon>Araneomorphae</taxon>
        <taxon>Entelegynae</taxon>
        <taxon>Araneoidea</taxon>
        <taxon>Nephilidae</taxon>
        <taxon>Trichonephila</taxon>
        <taxon>Trichonephila inaurata</taxon>
    </lineage>
</organism>
<dbReference type="EMBL" id="BMAV01001134">
    <property type="protein sequence ID" value="GFY38964.1"/>
    <property type="molecule type" value="Genomic_DNA"/>
</dbReference>
<gene>
    <name evidence="1" type="ORF">TNIN_121821</name>
</gene>
<dbReference type="OrthoDB" id="6430898at2759"/>
<dbReference type="AlphaFoldDB" id="A0A8X6WPL5"/>